<evidence type="ECO:0000256" key="6">
    <source>
        <dbReference type="SAM" id="MobiDB-lite"/>
    </source>
</evidence>
<proteinExistence type="predicted"/>
<evidence type="ECO:0000259" key="8">
    <source>
        <dbReference type="Pfam" id="PF13515"/>
    </source>
</evidence>
<evidence type="ECO:0000256" key="4">
    <source>
        <dbReference type="ARBA" id="ARBA00022989"/>
    </source>
</evidence>
<reference evidence="9 10" key="1">
    <citation type="submission" date="2021-02" db="EMBL/GenBank/DDBJ databases">
        <title>Leishmania (Mundinia) enrietti genome sequencing and assembly.</title>
        <authorList>
            <person name="Almutairi H."/>
            <person name="Gatherer D."/>
        </authorList>
    </citation>
    <scope>NUCLEOTIDE SEQUENCE [LARGE SCALE GENOMIC DNA]</scope>
    <source>
        <strain evidence="9">CUR178</strain>
    </source>
</reference>
<accession>A0A836KMA7</accession>
<keyword evidence="5 7" id="KW-0472">Membrane</keyword>
<dbReference type="RefSeq" id="XP_067690148.1">
    <property type="nucleotide sequence ID" value="XM_067834045.1"/>
</dbReference>
<keyword evidence="2" id="KW-1003">Cell membrane</keyword>
<feature type="transmembrane region" description="Helical" evidence="7">
    <location>
        <begin position="478"/>
        <end position="496"/>
    </location>
</feature>
<feature type="transmembrane region" description="Helical" evidence="7">
    <location>
        <begin position="532"/>
        <end position="551"/>
    </location>
</feature>
<dbReference type="GO" id="GO:0005886">
    <property type="term" value="C:plasma membrane"/>
    <property type="evidence" value="ECO:0007669"/>
    <property type="project" value="UniProtKB-SubCell"/>
</dbReference>
<gene>
    <name evidence="9" type="ORF">CUR178_02285</name>
</gene>
<evidence type="ECO:0000256" key="2">
    <source>
        <dbReference type="ARBA" id="ARBA00022475"/>
    </source>
</evidence>
<feature type="compositionally biased region" description="Low complexity" evidence="6">
    <location>
        <begin position="293"/>
        <end position="305"/>
    </location>
</feature>
<dbReference type="Pfam" id="PF13515">
    <property type="entry name" value="FUSC_2"/>
    <property type="match status" value="1"/>
</dbReference>
<dbReference type="EMBL" id="JAFHKP010000032">
    <property type="protein sequence ID" value="KAG5470978.1"/>
    <property type="molecule type" value="Genomic_DNA"/>
</dbReference>
<keyword evidence="3 7" id="KW-0812">Transmembrane</keyword>
<dbReference type="Proteomes" id="UP000674179">
    <property type="component" value="Chromosome 32"/>
</dbReference>
<evidence type="ECO:0000256" key="7">
    <source>
        <dbReference type="SAM" id="Phobius"/>
    </source>
</evidence>
<keyword evidence="4 7" id="KW-1133">Transmembrane helix</keyword>
<dbReference type="InterPro" id="IPR049453">
    <property type="entry name" value="Memb_transporter_dom"/>
</dbReference>
<dbReference type="PANTHER" id="PTHR30509:SF9">
    <property type="entry name" value="MULTIDRUG RESISTANCE PROTEIN MDTO"/>
    <property type="match status" value="1"/>
</dbReference>
<dbReference type="GeneID" id="94169555"/>
<evidence type="ECO:0000313" key="10">
    <source>
        <dbReference type="Proteomes" id="UP000674179"/>
    </source>
</evidence>
<dbReference type="OrthoDB" id="260652at2759"/>
<sequence>MSLPCCLADWMHNINSAAPAEELADRTTALQTISSPRIVNGEDDSIVVPLHSPHADSGTPSVSQCSTCLPNDALGRAHVGQLMGPSLSNDGRSGSPPVQTCTSGVGLADSSGAGLVRCPTGPLYSRCPAGNERLGHPLVDRAEGTDNNSDIYAPIAPVQQHSVIVTEGKQYHAVANNLKGSHSSHPLTHVYPMTASSAPVVVEEDGRVQDASRVYDASCSTNLGAVPAGPRSFVGLTRGLMIEEPGGDCKGLLRGSTGVVRPVDGGDPINSFAFFVGGTDSEKLRSSSESDIAAPPAARAASPSSWHGSMHTPPRESIFSPQSGGEADGAVSEGHPHQLVLEKAPAVGPAPERNSEMHLHKHASFLTSGDDRQGKVPSPDGLPPRLAVGSSGGAGGSSRTSISVQEENAAENYRRMPMHEALSCLSREDLEDDTVSLKAVWESLKSEALSGNLLYSFRVTAFAVLPSFLLMEHPKTRDWFVSGSLFPIIACVFVRPSLGATILMVVIALHTVAAFLTWGVIMNAVGAKNSVCGWWCGVIFGCAFFSLFGNLPAKRLMMMFAIIIMQLEHSPGGETLAFVWQFALNFIIAACFSLLPSLLPFLTLACRKADEDLLSLHKLYSAGVGNAMKSFWAPVSMDAKMALTQIPFMKIHQATAKVQMAISYATYEPVELNLNNTLRSERLIMLQRIKMHLYAMSAASANRLEHAHWAHRSQIRRDIDKIEKRVQTPAMELAGEVMRVLVQIGGYIVPSDVATKVHFDDMLNKMQTLSCIIEQEQLEMLVLRYLSVDETNYCLGLLGFHFSLIDIAMELERFEQAMKTFDPSLYPSIWRRAFNFFFYDRWNDFWTELPKRFTLSTPYDVRLLKDTVRYTGAFAVACAFTLNYDHKNVYYFGTTILIRLAQQTASETLAIGIHRICGLCIGVSLAYITASKVHNLTEKALLTMTWVFIAMCFSQHPVYATGAQYASVTSVSGLRLAPTPALLLTRLADNVFAFISYYVICTFIFPVDPIRVLWNTRTKCFMSMNDLAQTIVSLGCAPITQEGKETDFLLAKARELVKAQQSLLKTYAEWMPKCETEPTIRGGDYPVAACARLRICINEVMSLEEALVAAMERLHRPRQQPPGVILRDMMELTRPFLLDAGKLIHHFFQCMIDATENWRAWSMEEPLHTIWKTDLACRSLHHVTGNIQRNFYAAVQHVDQSEKAALNMYVSSSMAEEAVSSGKDPVALRDRDNEDLVKRVLEMNFHISKDNTIRRDDIQAFNAIVIVFELLLKSMGELLPPMIHVYEYEKSRHV</sequence>
<feature type="region of interest" description="Disordered" evidence="6">
    <location>
        <begin position="286"/>
        <end position="335"/>
    </location>
</feature>
<feature type="region of interest" description="Disordered" evidence="6">
    <location>
        <begin position="366"/>
        <end position="405"/>
    </location>
</feature>
<evidence type="ECO:0000256" key="3">
    <source>
        <dbReference type="ARBA" id="ARBA00022692"/>
    </source>
</evidence>
<feature type="transmembrane region" description="Helical" evidence="7">
    <location>
        <begin position="578"/>
        <end position="599"/>
    </location>
</feature>
<evidence type="ECO:0000256" key="5">
    <source>
        <dbReference type="ARBA" id="ARBA00023136"/>
    </source>
</evidence>
<protein>
    <recommendedName>
        <fullName evidence="8">Integral membrane bound transporter domain-containing protein</fullName>
    </recommendedName>
</protein>
<keyword evidence="10" id="KW-1185">Reference proteome</keyword>
<comment type="caution">
    <text evidence="9">The sequence shown here is derived from an EMBL/GenBank/DDBJ whole genome shotgun (WGS) entry which is preliminary data.</text>
</comment>
<dbReference type="KEGG" id="lenr:94169555"/>
<evidence type="ECO:0000256" key="1">
    <source>
        <dbReference type="ARBA" id="ARBA00004651"/>
    </source>
</evidence>
<comment type="subcellular location">
    <subcellularLocation>
        <location evidence="1">Cell membrane</location>
        <topology evidence="1">Multi-pass membrane protein</topology>
    </subcellularLocation>
</comment>
<feature type="domain" description="Integral membrane bound transporter" evidence="8">
    <location>
        <begin position="877"/>
        <end position="996"/>
    </location>
</feature>
<feature type="transmembrane region" description="Helical" evidence="7">
    <location>
        <begin position="502"/>
        <end position="525"/>
    </location>
</feature>
<evidence type="ECO:0000313" key="9">
    <source>
        <dbReference type="EMBL" id="KAG5470978.1"/>
    </source>
</evidence>
<dbReference type="PANTHER" id="PTHR30509">
    <property type="entry name" value="P-HYDROXYBENZOIC ACID EFFLUX PUMP SUBUNIT-RELATED"/>
    <property type="match status" value="1"/>
</dbReference>
<name>A0A836KMA7_LEIEN</name>
<organism evidence="9 10">
    <name type="scientific">Leishmania enriettii</name>
    <dbReference type="NCBI Taxonomy" id="5663"/>
    <lineage>
        <taxon>Eukaryota</taxon>
        <taxon>Discoba</taxon>
        <taxon>Euglenozoa</taxon>
        <taxon>Kinetoplastea</taxon>
        <taxon>Metakinetoplastina</taxon>
        <taxon>Trypanosomatida</taxon>
        <taxon>Trypanosomatidae</taxon>
        <taxon>Leishmaniinae</taxon>
        <taxon>Leishmania</taxon>
    </lineage>
</organism>